<evidence type="ECO:0000313" key="1">
    <source>
        <dbReference type="EMBL" id="SEF61611.1"/>
    </source>
</evidence>
<dbReference type="EMBL" id="FNVN01000001">
    <property type="protein sequence ID" value="SEF61611.1"/>
    <property type="molecule type" value="Genomic_DNA"/>
</dbReference>
<dbReference type="RefSeq" id="WP_160113902.1">
    <property type="nucleotide sequence ID" value="NZ_CP031311.1"/>
</dbReference>
<dbReference type="AlphaFoldDB" id="A0A1H5THP4"/>
<proteinExistence type="predicted"/>
<evidence type="ECO:0000313" key="2">
    <source>
        <dbReference type="Proteomes" id="UP000236740"/>
    </source>
</evidence>
<reference evidence="1 2" key="1">
    <citation type="submission" date="2016-10" db="EMBL/GenBank/DDBJ databases">
        <authorList>
            <person name="de Groot N.N."/>
        </authorList>
    </citation>
    <scope>NUCLEOTIDE SEQUENCE [LARGE SCALE GENOMIC DNA]</scope>
    <source>
        <strain evidence="1 2">CGMCC 1.10331</strain>
    </source>
</reference>
<gene>
    <name evidence="1" type="ORF">SAMN04488133_0265</name>
</gene>
<dbReference type="Proteomes" id="UP000236740">
    <property type="component" value="Unassembled WGS sequence"/>
</dbReference>
<organism evidence="1 2">
    <name type="scientific">Halobellus limi</name>
    <dbReference type="NCBI Taxonomy" id="699433"/>
    <lineage>
        <taxon>Archaea</taxon>
        <taxon>Methanobacteriati</taxon>
        <taxon>Methanobacteriota</taxon>
        <taxon>Stenosarchaea group</taxon>
        <taxon>Halobacteria</taxon>
        <taxon>Halobacteriales</taxon>
        <taxon>Haloferacaceae</taxon>
        <taxon>Halobellus</taxon>
    </lineage>
</organism>
<keyword evidence="2" id="KW-1185">Reference proteome</keyword>
<dbReference type="GeneID" id="43740847"/>
<protein>
    <submittedName>
        <fullName evidence="1">Uncharacterized protein</fullName>
    </submittedName>
</protein>
<sequence length="52" mass="5952">MAPNADERGRIYSPEEIREKHGRRYHTVELPPRVALFPVADDFALRLDGDSS</sequence>
<accession>A0A1H5THP4</accession>
<name>A0A1H5THP4_9EURY</name>
<dbReference type="OrthoDB" id="28233at2157"/>